<comment type="similarity">
    <text evidence="2">Belongs to the cyclin family. Cyclin AB subfamily.</text>
</comment>
<reference evidence="10 11" key="1">
    <citation type="submission" date="2019-09" db="EMBL/GenBank/DDBJ databases">
        <title>Bird 10,000 Genomes (B10K) Project - Family phase.</title>
        <authorList>
            <person name="Zhang G."/>
        </authorList>
    </citation>
    <scope>NUCLEOTIDE SEQUENCE [LARGE SCALE GENOMIC DNA]</scope>
    <source>
        <strain evidence="10">B10K-DU-009-16</strain>
        <tissue evidence="10">Muscle</tissue>
    </source>
</reference>
<sequence length="404" mass="44881">ACAPKMGLRPRTALGDIGNRVTETKKRATTKKAVEETVCRKVAGTRRISDISLGKAGTKKTLKAVAKEEVPLPAPEPKLEPQPEPSQVPPSAVEPQSPTPMETSGCAPSEDVLCQAFSDVLLDVTDVDVDDGDDPNLCSSYVKDIYKYLRDLEENKPVRPKYLDGREINGNMRAMLIDWLVQVQVKFRLHQETLYMAAGIIDCFLQDNPVSKKTLQLVGITAMFIASKYEEIFPPNIGDFAYITDCTYTTSQICQMEMKILQALDFGLGRPVPPHFLRRISKITEADLKQHTLAKYLMELSIVDYDMVHFPPSKTASAASCLALKLLNGCEWTPILQHYTSYTEHDLLPVMQHIAKNVILVNEGATKQTAIKTKYASSKNGKISATEQLKSSIIWNLAQPLIKN</sequence>
<dbReference type="PANTHER" id="PTHR10177">
    <property type="entry name" value="CYCLINS"/>
    <property type="match status" value="1"/>
</dbReference>
<proteinExistence type="inferred from homology"/>
<keyword evidence="4 6" id="KW-0195">Cyclin</keyword>
<keyword evidence="3" id="KW-0132">Cell division</keyword>
<gene>
    <name evidence="10" type="primary">Ccnb1</name>
    <name evidence="10" type="ORF">PHASIM_R14436</name>
</gene>
<dbReference type="GO" id="GO:0016538">
    <property type="term" value="F:cyclin-dependent protein serine/threonine kinase regulator activity"/>
    <property type="evidence" value="ECO:0007669"/>
    <property type="project" value="InterPro"/>
</dbReference>
<dbReference type="GO" id="GO:0005829">
    <property type="term" value="C:cytosol"/>
    <property type="evidence" value="ECO:0007669"/>
    <property type="project" value="UniProtKB-ARBA"/>
</dbReference>
<evidence type="ECO:0000256" key="4">
    <source>
        <dbReference type="ARBA" id="ARBA00023127"/>
    </source>
</evidence>
<feature type="region of interest" description="Disordered" evidence="7">
    <location>
        <begin position="56"/>
        <end position="106"/>
    </location>
</feature>
<comment type="function">
    <text evidence="1">Essential for the control of the cell cycle at the G2/M (mitosis) transition.</text>
</comment>
<dbReference type="GO" id="GO:0044772">
    <property type="term" value="P:mitotic cell cycle phase transition"/>
    <property type="evidence" value="ECO:0007669"/>
    <property type="project" value="InterPro"/>
</dbReference>
<evidence type="ECO:0000259" key="9">
    <source>
        <dbReference type="SMART" id="SM01332"/>
    </source>
</evidence>
<feature type="non-terminal residue" evidence="10">
    <location>
        <position position="1"/>
    </location>
</feature>
<dbReference type="SMART" id="SM01332">
    <property type="entry name" value="Cyclin_C"/>
    <property type="match status" value="1"/>
</dbReference>
<dbReference type="EMBL" id="VZZW01005949">
    <property type="protein sequence ID" value="NXW39191.1"/>
    <property type="molecule type" value="Genomic_DNA"/>
</dbReference>
<dbReference type="Gene3D" id="1.10.472.10">
    <property type="entry name" value="Cyclin-like"/>
    <property type="match status" value="2"/>
</dbReference>
<feature type="region of interest" description="Disordered" evidence="7">
    <location>
        <begin position="1"/>
        <end position="33"/>
    </location>
</feature>
<evidence type="ECO:0000256" key="6">
    <source>
        <dbReference type="RuleBase" id="RU000383"/>
    </source>
</evidence>
<evidence type="ECO:0000256" key="2">
    <source>
        <dbReference type="ARBA" id="ARBA00006955"/>
    </source>
</evidence>
<protein>
    <submittedName>
        <fullName evidence="10">CCNB1 protein</fullName>
    </submittedName>
</protein>
<dbReference type="InterPro" id="IPR036915">
    <property type="entry name" value="Cyclin-like_sf"/>
</dbReference>
<evidence type="ECO:0000256" key="7">
    <source>
        <dbReference type="SAM" id="MobiDB-lite"/>
    </source>
</evidence>
<evidence type="ECO:0000256" key="5">
    <source>
        <dbReference type="ARBA" id="ARBA00023306"/>
    </source>
</evidence>
<feature type="domain" description="Cyclin-like" evidence="8">
    <location>
        <begin position="178"/>
        <end position="262"/>
    </location>
</feature>
<dbReference type="InterPro" id="IPR039361">
    <property type="entry name" value="Cyclin"/>
</dbReference>
<feature type="non-terminal residue" evidence="10">
    <location>
        <position position="404"/>
    </location>
</feature>
<feature type="compositionally biased region" description="Basic and acidic residues" evidence="7">
    <location>
        <begin position="22"/>
        <end position="33"/>
    </location>
</feature>
<dbReference type="Proteomes" id="UP000556165">
    <property type="component" value="Unassembled WGS sequence"/>
</dbReference>
<evidence type="ECO:0000313" key="10">
    <source>
        <dbReference type="EMBL" id="NXW39191.1"/>
    </source>
</evidence>
<comment type="caution">
    <text evidence="10">The sequence shown here is derived from an EMBL/GenBank/DDBJ whole genome shotgun (WGS) entry which is preliminary data.</text>
</comment>
<dbReference type="InterPro" id="IPR004367">
    <property type="entry name" value="Cyclin_C-dom"/>
</dbReference>
<dbReference type="Pfam" id="PF02984">
    <property type="entry name" value="Cyclin_C"/>
    <property type="match status" value="1"/>
</dbReference>
<evidence type="ECO:0000256" key="3">
    <source>
        <dbReference type="ARBA" id="ARBA00022618"/>
    </source>
</evidence>
<keyword evidence="11" id="KW-1185">Reference proteome</keyword>
<feature type="compositionally biased region" description="Pro residues" evidence="7">
    <location>
        <begin position="72"/>
        <end position="88"/>
    </location>
</feature>
<dbReference type="InterPro" id="IPR013763">
    <property type="entry name" value="Cyclin-like_dom"/>
</dbReference>
<dbReference type="Pfam" id="PF00134">
    <property type="entry name" value="Cyclin_N"/>
    <property type="match status" value="1"/>
</dbReference>
<accession>A0A7L4BNT0</accession>
<feature type="domain" description="Cyclin C-terminal" evidence="9">
    <location>
        <begin position="271"/>
        <end position="389"/>
    </location>
</feature>
<evidence type="ECO:0000259" key="8">
    <source>
        <dbReference type="SMART" id="SM00385"/>
    </source>
</evidence>
<feature type="domain" description="Cyclin-like" evidence="8">
    <location>
        <begin position="275"/>
        <end position="356"/>
    </location>
</feature>
<dbReference type="InterPro" id="IPR006671">
    <property type="entry name" value="Cyclin_N"/>
</dbReference>
<dbReference type="AlphaFoldDB" id="A0A7L4BNT0"/>
<name>A0A7L4BNT0_9CHAR</name>
<dbReference type="InterPro" id="IPR046965">
    <property type="entry name" value="Cyclin_A/B-like"/>
</dbReference>
<evidence type="ECO:0000313" key="11">
    <source>
        <dbReference type="Proteomes" id="UP000556165"/>
    </source>
</evidence>
<evidence type="ECO:0000256" key="1">
    <source>
        <dbReference type="ARBA" id="ARBA00003222"/>
    </source>
</evidence>
<dbReference type="GO" id="GO:0051301">
    <property type="term" value="P:cell division"/>
    <property type="evidence" value="ECO:0007669"/>
    <property type="project" value="UniProtKB-KW"/>
</dbReference>
<organism evidence="10 11">
    <name type="scientific">Phaetusa simplex</name>
    <name type="common">large-billed tern</name>
    <dbReference type="NCBI Taxonomy" id="297813"/>
    <lineage>
        <taxon>Eukaryota</taxon>
        <taxon>Metazoa</taxon>
        <taxon>Chordata</taxon>
        <taxon>Craniata</taxon>
        <taxon>Vertebrata</taxon>
        <taxon>Euteleostomi</taxon>
        <taxon>Archelosauria</taxon>
        <taxon>Archosauria</taxon>
        <taxon>Dinosauria</taxon>
        <taxon>Saurischia</taxon>
        <taxon>Theropoda</taxon>
        <taxon>Coelurosauria</taxon>
        <taxon>Aves</taxon>
        <taxon>Neognathae</taxon>
        <taxon>Neoaves</taxon>
        <taxon>Charadriiformes</taxon>
        <taxon>Laridae</taxon>
        <taxon>Phaetusa</taxon>
    </lineage>
</organism>
<dbReference type="SUPFAM" id="SSF47954">
    <property type="entry name" value="Cyclin-like"/>
    <property type="match status" value="2"/>
</dbReference>
<keyword evidence="5" id="KW-0131">Cell cycle</keyword>
<dbReference type="FunFam" id="1.10.472.10:FF:000198">
    <property type="entry name" value="G2/mitotic-specific cyclin-B1"/>
    <property type="match status" value="1"/>
</dbReference>
<dbReference type="PIRSF" id="PIRSF001771">
    <property type="entry name" value="Cyclin_A_B_D_E"/>
    <property type="match status" value="1"/>
</dbReference>
<dbReference type="SMART" id="SM00385">
    <property type="entry name" value="CYCLIN"/>
    <property type="match status" value="2"/>
</dbReference>